<protein>
    <submittedName>
        <fullName evidence="1">Uncharacterized protein</fullName>
    </submittedName>
</protein>
<comment type="caution">
    <text evidence="1">The sequence shown here is derived from an EMBL/GenBank/DDBJ whole genome shotgun (WGS) entry which is preliminary data.</text>
</comment>
<dbReference type="Proteomes" id="UP000186804">
    <property type="component" value="Unassembled WGS sequence"/>
</dbReference>
<sequence>MQRDIETYKNVEKDKEFLTETNVLVTSILDKLGNTLSLISQVDTSKQRDIEDNVKSYYLNISELSRLLNERIDRMRDHVEIQVNADLQRLLSNIQDSENIV</sequence>
<proteinExistence type="predicted"/>
<dbReference type="AlphaFoldDB" id="A0A1J4MTK9"/>
<name>A0A1J4MTK9_9CRYT</name>
<evidence type="ECO:0000313" key="1">
    <source>
        <dbReference type="EMBL" id="OII77593.1"/>
    </source>
</evidence>
<dbReference type="GeneID" id="92365785"/>
<accession>A0A1J4MTK9</accession>
<dbReference type="OrthoDB" id="341478at2759"/>
<gene>
    <name evidence="1" type="ORF">cand_016000</name>
</gene>
<reference evidence="1 2" key="1">
    <citation type="submission" date="2016-10" db="EMBL/GenBank/DDBJ databases">
        <title>Reductive evolution of mitochondrial metabolism and differential evolution of invasion-related proteins in Cryptosporidium.</title>
        <authorList>
            <person name="Liu S."/>
            <person name="Roellig D.M."/>
            <person name="Guo Y."/>
            <person name="Li N."/>
            <person name="Frace M.A."/>
            <person name="Tang K."/>
            <person name="Zhang L."/>
            <person name="Feng Y."/>
            <person name="Xiao L."/>
        </authorList>
    </citation>
    <scope>NUCLEOTIDE SEQUENCE [LARGE SCALE GENOMIC DNA]</scope>
    <source>
        <strain evidence="1">30847</strain>
    </source>
</reference>
<dbReference type="VEuPathDB" id="CryptoDB:cand_016000"/>
<evidence type="ECO:0000313" key="2">
    <source>
        <dbReference type="Proteomes" id="UP000186804"/>
    </source>
</evidence>
<dbReference type="RefSeq" id="XP_067069439.1">
    <property type="nucleotide sequence ID" value="XM_067211835.1"/>
</dbReference>
<keyword evidence="2" id="KW-1185">Reference proteome</keyword>
<dbReference type="EMBL" id="LRBS01000033">
    <property type="protein sequence ID" value="OII77593.1"/>
    <property type="molecule type" value="Genomic_DNA"/>
</dbReference>
<organism evidence="1 2">
    <name type="scientific">Cryptosporidium andersoni</name>
    <dbReference type="NCBI Taxonomy" id="117008"/>
    <lineage>
        <taxon>Eukaryota</taxon>
        <taxon>Sar</taxon>
        <taxon>Alveolata</taxon>
        <taxon>Apicomplexa</taxon>
        <taxon>Conoidasida</taxon>
        <taxon>Coccidia</taxon>
        <taxon>Eucoccidiorida</taxon>
        <taxon>Eimeriorina</taxon>
        <taxon>Cryptosporidiidae</taxon>
        <taxon>Cryptosporidium</taxon>
    </lineage>
</organism>